<keyword evidence="2" id="KW-1185">Reference proteome</keyword>
<reference evidence="1" key="1">
    <citation type="submission" date="2023-06" db="EMBL/GenBank/DDBJ databases">
        <title>Survivors Of The Sea: Transcriptome response of Skeletonema marinoi to long-term dormancy.</title>
        <authorList>
            <person name="Pinder M.I.M."/>
            <person name="Kourtchenko O."/>
            <person name="Robertson E.K."/>
            <person name="Larsson T."/>
            <person name="Maumus F."/>
            <person name="Osuna-Cruz C.M."/>
            <person name="Vancaester E."/>
            <person name="Stenow R."/>
            <person name="Vandepoele K."/>
            <person name="Ploug H."/>
            <person name="Bruchert V."/>
            <person name="Godhe A."/>
            <person name="Topel M."/>
        </authorList>
    </citation>
    <scope>NUCLEOTIDE SEQUENCE</scope>
    <source>
        <strain evidence="1">R05AC</strain>
    </source>
</reference>
<sequence>MSRHSSSRVGVGAAVVALVGTIFVGDVSAFAPSSAVLLASSSRATTQPLFMERREMIDMFTKAAVGAGVATLVGSTQGANALDFDSFEKSLIDKDTSDCDPNLDRKCAPKLTADEALCKYGVSGANARSEACRRVRDAGGILPGAKKGERDIKGWVNNPIAL</sequence>
<protein>
    <submittedName>
        <fullName evidence="1">Uncharacterized protein</fullName>
    </submittedName>
</protein>
<name>A0AAD8YJD4_9STRA</name>
<dbReference type="AlphaFoldDB" id="A0AAD8YJD4"/>
<proteinExistence type="predicted"/>
<accession>A0AAD8YJD4</accession>
<comment type="caution">
    <text evidence="1">The sequence shown here is derived from an EMBL/GenBank/DDBJ whole genome shotgun (WGS) entry which is preliminary data.</text>
</comment>
<organism evidence="1 2">
    <name type="scientific">Skeletonema marinoi</name>
    <dbReference type="NCBI Taxonomy" id="267567"/>
    <lineage>
        <taxon>Eukaryota</taxon>
        <taxon>Sar</taxon>
        <taxon>Stramenopiles</taxon>
        <taxon>Ochrophyta</taxon>
        <taxon>Bacillariophyta</taxon>
        <taxon>Coscinodiscophyceae</taxon>
        <taxon>Thalassiosirophycidae</taxon>
        <taxon>Thalassiosirales</taxon>
        <taxon>Skeletonemataceae</taxon>
        <taxon>Skeletonema</taxon>
        <taxon>Skeletonema marinoi-dohrnii complex</taxon>
    </lineage>
</organism>
<evidence type="ECO:0000313" key="2">
    <source>
        <dbReference type="Proteomes" id="UP001224775"/>
    </source>
</evidence>
<evidence type="ECO:0000313" key="1">
    <source>
        <dbReference type="EMBL" id="KAK1746362.1"/>
    </source>
</evidence>
<gene>
    <name evidence="1" type="ORF">QTG54_002969</name>
</gene>
<dbReference type="EMBL" id="JATAAI010000004">
    <property type="protein sequence ID" value="KAK1746362.1"/>
    <property type="molecule type" value="Genomic_DNA"/>
</dbReference>
<dbReference type="Proteomes" id="UP001224775">
    <property type="component" value="Unassembled WGS sequence"/>
</dbReference>